<dbReference type="OrthoDB" id="9765084at2"/>
<dbReference type="EMBL" id="FNSO01000004">
    <property type="protein sequence ID" value="SED46534.1"/>
    <property type="molecule type" value="Genomic_DNA"/>
</dbReference>
<dbReference type="CDD" id="cd02440">
    <property type="entry name" value="AdoMet_MTases"/>
    <property type="match status" value="1"/>
</dbReference>
<feature type="domain" description="Methyltransferase" evidence="3">
    <location>
        <begin position="45"/>
        <end position="136"/>
    </location>
</feature>
<dbReference type="PANTHER" id="PTHR43861">
    <property type="entry name" value="TRANS-ACONITATE 2-METHYLTRANSFERASE-RELATED"/>
    <property type="match status" value="1"/>
</dbReference>
<keyword evidence="5" id="KW-1185">Reference proteome</keyword>
<dbReference type="RefSeq" id="WP_091317096.1">
    <property type="nucleotide sequence ID" value="NZ_FNSO01000004.1"/>
</dbReference>
<protein>
    <submittedName>
        <fullName evidence="4">Methyltransferase domain-containing protein</fullName>
    </submittedName>
</protein>
<dbReference type="SUPFAM" id="SSF53335">
    <property type="entry name" value="S-adenosyl-L-methionine-dependent methyltransferases"/>
    <property type="match status" value="1"/>
</dbReference>
<accession>A0A1H5AXM6</accession>
<gene>
    <name evidence="4" type="ORF">SAMN04489727_7979</name>
</gene>
<sequence length="209" mass="22284">MTSPETAAEVFDALGTDYETAFPDQTGQKAVLEWLLGRLSPGATVVDLGSGTGRPVAETLAAAGHDITGYDISAKMIEIARARVPAARFEQADLRALTRPAGSLDAVTAFFSLLQMTRGELDAVLAKVATWLVPGGHFVLGTVAADADEVESSFLGHPIRASSYLPGKFVARLEGAGLEIVYRELVRYESSHPGVRPEEQLYLTARRPG</sequence>
<organism evidence="4 5">
    <name type="scientific">Amycolatopsis tolypomycina</name>
    <dbReference type="NCBI Taxonomy" id="208445"/>
    <lineage>
        <taxon>Bacteria</taxon>
        <taxon>Bacillati</taxon>
        <taxon>Actinomycetota</taxon>
        <taxon>Actinomycetes</taxon>
        <taxon>Pseudonocardiales</taxon>
        <taxon>Pseudonocardiaceae</taxon>
        <taxon>Amycolatopsis</taxon>
    </lineage>
</organism>
<keyword evidence="1 4" id="KW-0489">Methyltransferase</keyword>
<dbReference type="AlphaFoldDB" id="A0A1H5AXM6"/>
<name>A0A1H5AXM6_9PSEU</name>
<dbReference type="PANTHER" id="PTHR43861:SF1">
    <property type="entry name" value="TRANS-ACONITATE 2-METHYLTRANSFERASE"/>
    <property type="match status" value="1"/>
</dbReference>
<evidence type="ECO:0000259" key="3">
    <source>
        <dbReference type="Pfam" id="PF13649"/>
    </source>
</evidence>
<dbReference type="InterPro" id="IPR041698">
    <property type="entry name" value="Methyltransf_25"/>
</dbReference>
<reference evidence="5" key="1">
    <citation type="submission" date="2016-10" db="EMBL/GenBank/DDBJ databases">
        <authorList>
            <person name="Varghese N."/>
            <person name="Submissions S."/>
        </authorList>
    </citation>
    <scope>NUCLEOTIDE SEQUENCE [LARGE SCALE GENOMIC DNA]</scope>
    <source>
        <strain evidence="5">DSM 44544</strain>
    </source>
</reference>
<dbReference type="STRING" id="208445.SAMN04489727_7979"/>
<dbReference type="GO" id="GO:0032259">
    <property type="term" value="P:methylation"/>
    <property type="evidence" value="ECO:0007669"/>
    <property type="project" value="UniProtKB-KW"/>
</dbReference>
<dbReference type="Pfam" id="PF13649">
    <property type="entry name" value="Methyltransf_25"/>
    <property type="match status" value="1"/>
</dbReference>
<evidence type="ECO:0000256" key="2">
    <source>
        <dbReference type="ARBA" id="ARBA00022679"/>
    </source>
</evidence>
<proteinExistence type="predicted"/>
<dbReference type="Proteomes" id="UP000199622">
    <property type="component" value="Unassembled WGS sequence"/>
</dbReference>
<keyword evidence="2 4" id="KW-0808">Transferase</keyword>
<evidence type="ECO:0000256" key="1">
    <source>
        <dbReference type="ARBA" id="ARBA00022603"/>
    </source>
</evidence>
<evidence type="ECO:0000313" key="5">
    <source>
        <dbReference type="Proteomes" id="UP000199622"/>
    </source>
</evidence>
<dbReference type="GO" id="GO:0008168">
    <property type="term" value="F:methyltransferase activity"/>
    <property type="evidence" value="ECO:0007669"/>
    <property type="project" value="UniProtKB-KW"/>
</dbReference>
<dbReference type="InterPro" id="IPR029063">
    <property type="entry name" value="SAM-dependent_MTases_sf"/>
</dbReference>
<evidence type="ECO:0000313" key="4">
    <source>
        <dbReference type="EMBL" id="SED46534.1"/>
    </source>
</evidence>
<dbReference type="Gene3D" id="3.40.50.150">
    <property type="entry name" value="Vaccinia Virus protein VP39"/>
    <property type="match status" value="1"/>
</dbReference>